<dbReference type="NCBIfam" id="TIGR00336">
    <property type="entry name" value="pyrE"/>
    <property type="match status" value="1"/>
</dbReference>
<dbReference type="EMBL" id="UOFC01000110">
    <property type="protein sequence ID" value="VAW46624.1"/>
    <property type="molecule type" value="Genomic_DNA"/>
</dbReference>
<evidence type="ECO:0000256" key="7">
    <source>
        <dbReference type="ARBA" id="ARBA00022679"/>
    </source>
</evidence>
<feature type="domain" description="Phosphoribosyltransferase" evidence="9">
    <location>
        <begin position="48"/>
        <end position="163"/>
    </location>
</feature>
<dbReference type="UniPathway" id="UPA00070">
    <property type="reaction ID" value="UER00119"/>
</dbReference>
<dbReference type="GO" id="GO:0046132">
    <property type="term" value="P:pyrimidine ribonucleoside biosynthetic process"/>
    <property type="evidence" value="ECO:0007669"/>
    <property type="project" value="TreeGrafter"/>
</dbReference>
<name>A0A3B0WSC5_9ZZZZ</name>
<dbReference type="InterPro" id="IPR023031">
    <property type="entry name" value="OPRT"/>
</dbReference>
<accession>A0A3B0WSC5</accession>
<evidence type="ECO:0000256" key="5">
    <source>
        <dbReference type="ARBA" id="ARBA00011971"/>
    </source>
</evidence>
<sequence length="214" mass="23349">MNKTKFIEFIMQTGVLKLGEFTLKSGRISPYFFNAGLFNTGRQMATLATSYAQTIKDANIPFDVLFGPAYKGIPLAATTSVALASQLQLDKPYAFNRKEVKKHGEGGSIVGHTLEGNVLIIDDVITAGTAIREAIGIITQNGAKPAGVVIALDRMEKGNSEQSAIQEVEQEFGIPVISIITLDDIIDYLAQSKVASNQKYLETMKTYRLKYGIH</sequence>
<dbReference type="GO" id="GO:0005737">
    <property type="term" value="C:cytoplasm"/>
    <property type="evidence" value="ECO:0007669"/>
    <property type="project" value="TreeGrafter"/>
</dbReference>
<evidence type="ECO:0000256" key="6">
    <source>
        <dbReference type="ARBA" id="ARBA00022676"/>
    </source>
</evidence>
<dbReference type="GO" id="GO:0006207">
    <property type="term" value="P:'de novo' pyrimidine nucleobase biosynthetic process"/>
    <property type="evidence" value="ECO:0007669"/>
    <property type="project" value="TreeGrafter"/>
</dbReference>
<dbReference type="Gene3D" id="3.40.50.2020">
    <property type="match status" value="1"/>
</dbReference>
<dbReference type="InterPro" id="IPR029057">
    <property type="entry name" value="PRTase-like"/>
</dbReference>
<keyword evidence="8" id="KW-0665">Pyrimidine biosynthesis</keyword>
<comment type="similarity">
    <text evidence="3">Belongs to the purine/pyrimidine phosphoribosyltransferase family. PyrE subfamily.</text>
</comment>
<dbReference type="InterPro" id="IPR000836">
    <property type="entry name" value="PRTase_dom"/>
</dbReference>
<keyword evidence="7 10" id="KW-0808">Transferase</keyword>
<dbReference type="GO" id="GO:0044205">
    <property type="term" value="P:'de novo' UMP biosynthetic process"/>
    <property type="evidence" value="ECO:0007669"/>
    <property type="project" value="UniProtKB-UniPathway"/>
</dbReference>
<dbReference type="CDD" id="cd06223">
    <property type="entry name" value="PRTases_typeI"/>
    <property type="match status" value="1"/>
</dbReference>
<dbReference type="InterPro" id="IPR004467">
    <property type="entry name" value="Or_phspho_trans_dom"/>
</dbReference>
<evidence type="ECO:0000256" key="4">
    <source>
        <dbReference type="ARBA" id="ARBA00011738"/>
    </source>
</evidence>
<dbReference type="FunFam" id="3.40.50.2020:FF:000008">
    <property type="entry name" value="Orotate phosphoribosyltransferase"/>
    <property type="match status" value="1"/>
</dbReference>
<dbReference type="SUPFAM" id="SSF53271">
    <property type="entry name" value="PRTase-like"/>
    <property type="match status" value="1"/>
</dbReference>
<evidence type="ECO:0000256" key="3">
    <source>
        <dbReference type="ARBA" id="ARBA00006340"/>
    </source>
</evidence>
<comment type="function">
    <text evidence="1">Catalyzes the transfer of a ribosyl phosphate group from 5-phosphoribose 1-diphosphate to orotate, leading to the formation of orotidine monophosphate (OMP).</text>
</comment>
<keyword evidence="6 10" id="KW-0328">Glycosyltransferase</keyword>
<comment type="subunit">
    <text evidence="4">Homodimer.</text>
</comment>
<evidence type="ECO:0000256" key="1">
    <source>
        <dbReference type="ARBA" id="ARBA00003769"/>
    </source>
</evidence>
<organism evidence="10">
    <name type="scientific">hydrothermal vent metagenome</name>
    <dbReference type="NCBI Taxonomy" id="652676"/>
    <lineage>
        <taxon>unclassified sequences</taxon>
        <taxon>metagenomes</taxon>
        <taxon>ecological metagenomes</taxon>
    </lineage>
</organism>
<dbReference type="EC" id="2.4.2.10" evidence="5"/>
<dbReference type="HAMAP" id="MF_01208">
    <property type="entry name" value="PyrE"/>
    <property type="match status" value="1"/>
</dbReference>
<gene>
    <name evidence="10" type="ORF">MNBD_GAMMA03-1145</name>
</gene>
<evidence type="ECO:0000256" key="2">
    <source>
        <dbReference type="ARBA" id="ARBA00004889"/>
    </source>
</evidence>
<evidence type="ECO:0000259" key="9">
    <source>
        <dbReference type="Pfam" id="PF00156"/>
    </source>
</evidence>
<comment type="pathway">
    <text evidence="2">Pyrimidine metabolism; UMP biosynthesis via de novo pathway; UMP from orotate: step 1/2.</text>
</comment>
<dbReference type="AlphaFoldDB" id="A0A3B0WSC5"/>
<reference evidence="10" key="1">
    <citation type="submission" date="2018-06" db="EMBL/GenBank/DDBJ databases">
        <authorList>
            <person name="Zhirakovskaya E."/>
        </authorList>
    </citation>
    <scope>NUCLEOTIDE SEQUENCE</scope>
</reference>
<evidence type="ECO:0000313" key="10">
    <source>
        <dbReference type="EMBL" id="VAW46624.1"/>
    </source>
</evidence>
<proteinExistence type="inferred from homology"/>
<dbReference type="PANTHER" id="PTHR46683:SF1">
    <property type="entry name" value="OROTATE PHOSPHORIBOSYLTRANSFERASE 1-RELATED"/>
    <property type="match status" value="1"/>
</dbReference>
<protein>
    <recommendedName>
        <fullName evidence="5">orotate phosphoribosyltransferase</fullName>
        <ecNumber evidence="5">2.4.2.10</ecNumber>
    </recommendedName>
</protein>
<evidence type="ECO:0000256" key="8">
    <source>
        <dbReference type="ARBA" id="ARBA00022975"/>
    </source>
</evidence>
<dbReference type="Pfam" id="PF00156">
    <property type="entry name" value="Pribosyltran"/>
    <property type="match status" value="1"/>
</dbReference>
<dbReference type="GO" id="GO:0004588">
    <property type="term" value="F:orotate phosphoribosyltransferase activity"/>
    <property type="evidence" value="ECO:0007669"/>
    <property type="project" value="UniProtKB-EC"/>
</dbReference>
<dbReference type="PANTHER" id="PTHR46683">
    <property type="entry name" value="OROTATE PHOSPHORIBOSYLTRANSFERASE 1-RELATED"/>
    <property type="match status" value="1"/>
</dbReference>